<keyword evidence="2" id="KW-0675">Receptor</keyword>
<dbReference type="EMBL" id="LT670846">
    <property type="protein sequence ID" value="SHK16524.1"/>
    <property type="molecule type" value="Genomic_DNA"/>
</dbReference>
<dbReference type="STRING" id="381751.SAMN05444391_0123"/>
<dbReference type="Pfam" id="PF13682">
    <property type="entry name" value="CZB"/>
    <property type="match status" value="1"/>
</dbReference>
<name>A0A1M6Q8A9_9AQUI</name>
<dbReference type="InterPro" id="IPR025991">
    <property type="entry name" value="Chemoreceptor_zinc-bind_dom"/>
</dbReference>
<dbReference type="RefSeq" id="WP_079653329.1">
    <property type="nucleotide sequence ID" value="NZ_LT670846.1"/>
</dbReference>
<sequence length="124" mass="14766">MQGLEKLYTDVDWYIAQHILYVKRLRTAIRNGKPFEHKDCHSCDFGRMFDTEIIPIKNKLPSEIRNIVEEIERIHCEFHEVSMQVDTTNLKPEDETILKQLNELSTELIKLLQLLLRLKHTINH</sequence>
<dbReference type="Gene3D" id="1.20.120.30">
    <property type="entry name" value="Aspartate receptor, ligand-binding domain"/>
    <property type="match status" value="1"/>
</dbReference>
<keyword evidence="3" id="KW-1185">Reference proteome</keyword>
<gene>
    <name evidence="2" type="ORF">SAMN05444391_0123</name>
</gene>
<evidence type="ECO:0000313" key="2">
    <source>
        <dbReference type="EMBL" id="SHK16524.1"/>
    </source>
</evidence>
<dbReference type="Proteomes" id="UP000189810">
    <property type="component" value="Chromosome I"/>
</dbReference>
<dbReference type="AlphaFoldDB" id="A0A1M6Q8A9"/>
<accession>A0A1M6Q8A9</accession>
<evidence type="ECO:0000259" key="1">
    <source>
        <dbReference type="Pfam" id="PF13682"/>
    </source>
</evidence>
<reference evidence="2 3" key="1">
    <citation type="submission" date="2016-11" db="EMBL/GenBank/DDBJ databases">
        <authorList>
            <person name="Jaros S."/>
            <person name="Januszkiewicz K."/>
            <person name="Wedrychowicz H."/>
        </authorList>
    </citation>
    <scope>NUCLEOTIDE SEQUENCE [LARGE SCALE GENOMIC DNA]</scope>
    <source>
        <strain evidence="2 3">DSM 19557</strain>
    </source>
</reference>
<organism evidence="2 3">
    <name type="scientific">Thermocrinis minervae</name>
    <dbReference type="NCBI Taxonomy" id="381751"/>
    <lineage>
        <taxon>Bacteria</taxon>
        <taxon>Pseudomonadati</taxon>
        <taxon>Aquificota</taxon>
        <taxon>Aquificia</taxon>
        <taxon>Aquificales</taxon>
        <taxon>Aquificaceae</taxon>
        <taxon>Thermocrinis</taxon>
    </lineage>
</organism>
<proteinExistence type="predicted"/>
<feature type="domain" description="Chemoreceptor zinc-binding" evidence="1">
    <location>
        <begin position="18"/>
        <end position="84"/>
    </location>
</feature>
<protein>
    <submittedName>
        <fullName evidence="2">Chemoreceptor zinc-binding domain-containing protein</fullName>
    </submittedName>
</protein>
<dbReference type="OrthoDB" id="15454at2"/>
<evidence type="ECO:0000313" key="3">
    <source>
        <dbReference type="Proteomes" id="UP000189810"/>
    </source>
</evidence>